<dbReference type="SUPFAM" id="SSF53756">
    <property type="entry name" value="UDP-Glycosyltransferase/glycogen phosphorylase"/>
    <property type="match status" value="1"/>
</dbReference>
<dbReference type="GO" id="GO:0016757">
    <property type="term" value="F:glycosyltransferase activity"/>
    <property type="evidence" value="ECO:0007669"/>
    <property type="project" value="UniProtKB-KW"/>
</dbReference>
<feature type="domain" description="Glycosyl transferase family 1" evidence="2">
    <location>
        <begin position="187"/>
        <end position="337"/>
    </location>
</feature>
<evidence type="ECO:0000313" key="4">
    <source>
        <dbReference type="Proteomes" id="UP001597546"/>
    </source>
</evidence>
<protein>
    <submittedName>
        <fullName evidence="3">Glycosyltransferase</fullName>
        <ecNumber evidence="3">2.4.-.-</ecNumber>
    </submittedName>
</protein>
<dbReference type="InterPro" id="IPR001296">
    <property type="entry name" value="Glyco_trans_1"/>
</dbReference>
<dbReference type="EC" id="2.4.-.-" evidence="3"/>
<dbReference type="PANTHER" id="PTHR46401">
    <property type="entry name" value="GLYCOSYLTRANSFERASE WBBK-RELATED"/>
    <property type="match status" value="1"/>
</dbReference>
<dbReference type="Gene3D" id="3.40.50.2000">
    <property type="entry name" value="Glycogen Phosphorylase B"/>
    <property type="match status" value="2"/>
</dbReference>
<evidence type="ECO:0000256" key="1">
    <source>
        <dbReference type="ARBA" id="ARBA00022679"/>
    </source>
</evidence>
<comment type="caution">
    <text evidence="3">The sequence shown here is derived from an EMBL/GenBank/DDBJ whole genome shotgun (WGS) entry which is preliminary data.</text>
</comment>
<dbReference type="RefSeq" id="WP_379047578.1">
    <property type="nucleotide sequence ID" value="NZ_JBHSKW010000067.1"/>
</dbReference>
<evidence type="ECO:0000313" key="3">
    <source>
        <dbReference type="EMBL" id="MFD2731532.1"/>
    </source>
</evidence>
<accession>A0ABW5TQI0</accession>
<gene>
    <name evidence="3" type="ORF">ACFSSE_07425</name>
</gene>
<dbReference type="Pfam" id="PF00534">
    <property type="entry name" value="Glycos_transf_1"/>
    <property type="match status" value="1"/>
</dbReference>
<evidence type="ECO:0000259" key="2">
    <source>
        <dbReference type="Pfam" id="PF00534"/>
    </source>
</evidence>
<dbReference type="Proteomes" id="UP001597546">
    <property type="component" value="Unassembled WGS sequence"/>
</dbReference>
<proteinExistence type="predicted"/>
<keyword evidence="4" id="KW-1185">Reference proteome</keyword>
<sequence length="368" mass="43316">MRKVIVISGANLFSGGTLTIMQDCLKYLSQSRAKEYHIIALINDLENFKEIDNIEFMEIPSMRKSYFHRLYYEYYKYKTLSNTLNPYLWLSINDMSSNVTAKHRAVYCHNPSPFRKTTINDVLDQPQLFFFTLFYKYLYKINIHKNDYVIVQQNWIKNEFINFFNLNPEKIIVARPLDESPSIAINLETSEIIFFYPAVSRPFKNFEVIIQAVKLLKQKTNKNFNVVLTIDGSENNYAKRMIELASGIKEIQFTGFLSRDKVIQYYKKASCLIFPSKLETWGLPITEFKAYHKPLFLADLPYAKETLGKYDKAIFFNTADAKQLSELMFQVINSQPLKYSNTEEVKYENPSTKNWKELFNILLKKNNE</sequence>
<organism evidence="3 4">
    <name type="scientific">Pedobacter alpinus</name>
    <dbReference type="NCBI Taxonomy" id="1590643"/>
    <lineage>
        <taxon>Bacteria</taxon>
        <taxon>Pseudomonadati</taxon>
        <taxon>Bacteroidota</taxon>
        <taxon>Sphingobacteriia</taxon>
        <taxon>Sphingobacteriales</taxon>
        <taxon>Sphingobacteriaceae</taxon>
        <taxon>Pedobacter</taxon>
    </lineage>
</organism>
<keyword evidence="1 3" id="KW-0808">Transferase</keyword>
<reference evidence="4" key="1">
    <citation type="journal article" date="2019" name="Int. J. Syst. Evol. Microbiol.">
        <title>The Global Catalogue of Microorganisms (GCM) 10K type strain sequencing project: providing services to taxonomists for standard genome sequencing and annotation.</title>
        <authorList>
            <consortium name="The Broad Institute Genomics Platform"/>
            <consortium name="The Broad Institute Genome Sequencing Center for Infectious Disease"/>
            <person name="Wu L."/>
            <person name="Ma J."/>
        </authorList>
    </citation>
    <scope>NUCLEOTIDE SEQUENCE [LARGE SCALE GENOMIC DNA]</scope>
    <source>
        <strain evidence="4">KCTC 42456</strain>
    </source>
</reference>
<dbReference type="PANTHER" id="PTHR46401:SF2">
    <property type="entry name" value="GLYCOSYLTRANSFERASE WBBK-RELATED"/>
    <property type="match status" value="1"/>
</dbReference>
<dbReference type="EMBL" id="JBHULV010000023">
    <property type="protein sequence ID" value="MFD2731532.1"/>
    <property type="molecule type" value="Genomic_DNA"/>
</dbReference>
<keyword evidence="3" id="KW-0328">Glycosyltransferase</keyword>
<name>A0ABW5TQI0_9SPHI</name>